<organism evidence="2 3">
    <name type="scientific">Thalassolituus pacificus</name>
    <dbReference type="NCBI Taxonomy" id="2975440"/>
    <lineage>
        <taxon>Bacteria</taxon>
        <taxon>Pseudomonadati</taxon>
        <taxon>Pseudomonadota</taxon>
        <taxon>Gammaproteobacteria</taxon>
        <taxon>Oceanospirillales</taxon>
        <taxon>Oceanospirillaceae</taxon>
        <taxon>Thalassolituus</taxon>
    </lineage>
</organism>
<feature type="domain" description="Saccharopine dehydrogenase NADP binding" evidence="1">
    <location>
        <begin position="4"/>
        <end position="130"/>
    </location>
</feature>
<evidence type="ECO:0000259" key="1">
    <source>
        <dbReference type="Pfam" id="PF03435"/>
    </source>
</evidence>
<reference evidence="2" key="2">
    <citation type="submission" date="2022-08" db="EMBL/GenBank/DDBJ databases">
        <authorList>
            <person name="Dong C."/>
        </authorList>
    </citation>
    <scope>NUCLEOTIDE SEQUENCE</scope>
    <source>
        <strain evidence="2">59MF3M-4</strain>
    </source>
</reference>
<dbReference type="AlphaFoldDB" id="A0A9X2WDG2"/>
<accession>A0A9X2WDG2</accession>
<sequence length="372" mass="40729">MKTVVVLGGYGNFGKRICETLAQDSGIRLLCCGRHSDKARALVAQLQPSAKAELQAVVLDINAADFCAQLQDLTPFLVIHTGGPFQGQNYRVAEACIAVGAHYLDLADDRRFVCDITSLNKQAEDAGVQIISGASSVPGLSSAVIEHYQSRFRQIDSIDIAIAPGNQAERGEATLRGILSYTGRPFSVFEQGRICTVYGWMNSRRKYLGPGLGWRWLANVDVPDLELFPAQFAVTERVRFQASLELTFLHFSMLAMASLARLRLIKNWAPVTALIYRMSHWFSKLGSADGAMQIDIAGLNTQGAASRLRWRLEAYDGIGPFIPTLSTIIIARQLLAGQVHPGARACSGEFSLAEFYPYAQSLGLVIREEQGD</sequence>
<dbReference type="InterPro" id="IPR005097">
    <property type="entry name" value="Sacchrp_dh_NADP-bd"/>
</dbReference>
<dbReference type="SUPFAM" id="SSF51735">
    <property type="entry name" value="NAD(P)-binding Rossmann-fold domains"/>
    <property type="match status" value="1"/>
</dbReference>
<dbReference type="InterPro" id="IPR036291">
    <property type="entry name" value="NAD(P)-bd_dom_sf"/>
</dbReference>
<protein>
    <submittedName>
        <fullName evidence="2">Saccharopine dehydrogenase NADP-binding domain-containing protein</fullName>
    </submittedName>
</protein>
<keyword evidence="3" id="KW-1185">Reference proteome</keyword>
<dbReference type="PANTHER" id="PTHR43796:SF2">
    <property type="entry name" value="CARBOXYNORSPERMIDINE SYNTHASE"/>
    <property type="match status" value="1"/>
</dbReference>
<dbReference type="EMBL" id="JAOANI010000014">
    <property type="protein sequence ID" value="MCT7358363.1"/>
    <property type="molecule type" value="Genomic_DNA"/>
</dbReference>
<dbReference type="PANTHER" id="PTHR43796">
    <property type="entry name" value="CARBOXYNORSPERMIDINE SYNTHASE"/>
    <property type="match status" value="1"/>
</dbReference>
<comment type="caution">
    <text evidence="2">The sequence shown here is derived from an EMBL/GenBank/DDBJ whole genome shotgun (WGS) entry which is preliminary data.</text>
</comment>
<evidence type="ECO:0000313" key="3">
    <source>
        <dbReference type="Proteomes" id="UP001147830"/>
    </source>
</evidence>
<dbReference type="Proteomes" id="UP001147830">
    <property type="component" value="Unassembled WGS sequence"/>
</dbReference>
<evidence type="ECO:0000313" key="2">
    <source>
        <dbReference type="EMBL" id="MCT7358363.1"/>
    </source>
</evidence>
<gene>
    <name evidence="2" type="ORF">NYR02_04925</name>
</gene>
<proteinExistence type="predicted"/>
<dbReference type="Pfam" id="PF03435">
    <property type="entry name" value="Sacchrp_dh_NADP"/>
    <property type="match status" value="1"/>
</dbReference>
<dbReference type="Gene3D" id="3.40.50.720">
    <property type="entry name" value="NAD(P)-binding Rossmann-like Domain"/>
    <property type="match status" value="1"/>
</dbReference>
<reference evidence="2" key="1">
    <citation type="journal article" date="2022" name="Front. Microbiol.">
        <title>Genome-based taxonomic rearrangement of Oceanobacter-related bacteria including the description of Thalassolituus hydrocarbonoclasticus sp. nov. and Thalassolituus pacificus sp. nov. and emended description of the genus Thalassolituus.</title>
        <authorList>
            <person name="Dong C."/>
            <person name="Wei L."/>
            <person name="Wang J."/>
            <person name="Lai Q."/>
            <person name="Huang Z."/>
            <person name="Shao Z."/>
        </authorList>
    </citation>
    <scope>NUCLEOTIDE SEQUENCE</scope>
    <source>
        <strain evidence="2">59MF3M-4</strain>
    </source>
</reference>
<name>A0A9X2WDG2_9GAMM</name>
<dbReference type="RefSeq" id="WP_260975284.1">
    <property type="nucleotide sequence ID" value="NZ_JAOANI010000014.1"/>
</dbReference>